<dbReference type="InterPro" id="IPR049874">
    <property type="entry name" value="ROK_cs"/>
</dbReference>
<organism evidence="9">
    <name type="scientific">Demequina capsici</name>
    <dbReference type="NCBI Taxonomy" id="3075620"/>
    <lineage>
        <taxon>Bacteria</taxon>
        <taxon>Bacillati</taxon>
        <taxon>Actinomycetota</taxon>
        <taxon>Actinomycetes</taxon>
        <taxon>Micrococcales</taxon>
        <taxon>Demequinaceae</taxon>
        <taxon>Demequina</taxon>
    </lineage>
</organism>
<keyword evidence="6" id="KW-0418">Kinase</keyword>
<dbReference type="GO" id="GO:0005524">
    <property type="term" value="F:ATP binding"/>
    <property type="evidence" value="ECO:0007669"/>
    <property type="project" value="UniProtKB-KW"/>
</dbReference>
<proteinExistence type="inferred from homology"/>
<evidence type="ECO:0000256" key="4">
    <source>
        <dbReference type="ARBA" id="ARBA00022679"/>
    </source>
</evidence>
<dbReference type="InterPro" id="IPR000600">
    <property type="entry name" value="ROK"/>
</dbReference>
<gene>
    <name evidence="9" type="ORF">RN607_13595</name>
</gene>
<dbReference type="PANTHER" id="PTHR18964">
    <property type="entry name" value="ROK (REPRESSOR, ORF, KINASE) FAMILY"/>
    <property type="match status" value="1"/>
</dbReference>
<reference evidence="9" key="1">
    <citation type="submission" date="2023-09" db="EMBL/GenBank/DDBJ databases">
        <title>Demequina sp. a novel bacteria isolated from Capsicum annuum.</title>
        <authorList>
            <person name="Humaira Z."/>
            <person name="Lee J."/>
            <person name="Cho D."/>
        </authorList>
    </citation>
    <scope>NUCLEOTIDE SEQUENCE</scope>
    <source>
        <strain evidence="9">PMTSA13</strain>
    </source>
</reference>
<dbReference type="EC" id="2.7.1.2" evidence="2"/>
<keyword evidence="7" id="KW-0067">ATP-binding</keyword>
<dbReference type="RefSeq" id="WP_313543160.1">
    <property type="nucleotide sequence ID" value="NZ_CP134880.1"/>
</dbReference>
<evidence type="ECO:0000256" key="8">
    <source>
        <dbReference type="ARBA" id="ARBA00032386"/>
    </source>
</evidence>
<comment type="similarity">
    <text evidence="1">Belongs to the ROK (NagC/XylR) family.</text>
</comment>
<evidence type="ECO:0000256" key="2">
    <source>
        <dbReference type="ARBA" id="ARBA00012323"/>
    </source>
</evidence>
<keyword evidence="4 9" id="KW-0808">Transferase</keyword>
<dbReference type="Pfam" id="PF00480">
    <property type="entry name" value="ROK"/>
    <property type="match status" value="1"/>
</dbReference>
<dbReference type="SUPFAM" id="SSF53067">
    <property type="entry name" value="Actin-like ATPase domain"/>
    <property type="match status" value="1"/>
</dbReference>
<protein>
    <recommendedName>
        <fullName evidence="3">Glucokinase</fullName>
        <ecNumber evidence="2">2.7.1.2</ecNumber>
    </recommendedName>
    <alternativeName>
        <fullName evidence="8">Glucose kinase</fullName>
    </alternativeName>
</protein>
<evidence type="ECO:0000313" key="9">
    <source>
        <dbReference type="EMBL" id="WNM27219.1"/>
    </source>
</evidence>
<dbReference type="Proteomes" id="UP001303408">
    <property type="component" value="Chromosome"/>
</dbReference>
<keyword evidence="5" id="KW-0547">Nucleotide-binding</keyword>
<dbReference type="Gene3D" id="3.30.420.40">
    <property type="match status" value="2"/>
</dbReference>
<dbReference type="KEGG" id="dcp:RN607_13595"/>
<dbReference type="PANTHER" id="PTHR18964:SF173">
    <property type="entry name" value="GLUCOKINASE"/>
    <property type="match status" value="1"/>
</dbReference>
<evidence type="ECO:0000256" key="3">
    <source>
        <dbReference type="ARBA" id="ARBA00014701"/>
    </source>
</evidence>
<evidence type="ECO:0000256" key="1">
    <source>
        <dbReference type="ARBA" id="ARBA00006479"/>
    </source>
</evidence>
<dbReference type="PROSITE" id="PS01125">
    <property type="entry name" value="ROK"/>
    <property type="match status" value="1"/>
</dbReference>
<sequence>MTSEGLAVGVDIGGTNILAGLVDNDGEVVVRTRRTTDPADPEGIEEDVAAAVAELSEGRGVVAVGVAAAGFVAPDNSTVLFAPNIAWRDHPLGARLSSLIGLPVTVENDANAAAWAEFRFGNGRGRHDIVMLTLGTGLGGGIISGGKLLRGGFGGAAELGHLTIVPDGHYCGCGREGCWEAYASGTALGRLANSIATADPDAAAAMSRLAGDAPIGGAHVTAAAREGDAVALRLLRRFGYYLGRGIATLAAVVDPEAVIIGGGISAAAGDLIIPSAEDGFRANLSGQGVGGRLQILTALLGNDAGLIGAADSARVASTSAVLSLS</sequence>
<dbReference type="EMBL" id="CP134880">
    <property type="protein sequence ID" value="WNM27219.1"/>
    <property type="molecule type" value="Genomic_DNA"/>
</dbReference>
<dbReference type="GO" id="GO:0006096">
    <property type="term" value="P:glycolytic process"/>
    <property type="evidence" value="ECO:0007669"/>
    <property type="project" value="InterPro"/>
</dbReference>
<dbReference type="InterPro" id="IPR043129">
    <property type="entry name" value="ATPase_NBD"/>
</dbReference>
<evidence type="ECO:0000256" key="6">
    <source>
        <dbReference type="ARBA" id="ARBA00022777"/>
    </source>
</evidence>
<evidence type="ECO:0000256" key="5">
    <source>
        <dbReference type="ARBA" id="ARBA00022741"/>
    </source>
</evidence>
<dbReference type="AlphaFoldDB" id="A0AA96FBI6"/>
<dbReference type="GO" id="GO:0004340">
    <property type="term" value="F:glucokinase activity"/>
    <property type="evidence" value="ECO:0007669"/>
    <property type="project" value="UniProtKB-EC"/>
</dbReference>
<evidence type="ECO:0000256" key="7">
    <source>
        <dbReference type="ARBA" id="ARBA00022840"/>
    </source>
</evidence>
<name>A0AA96FBI6_9MICO</name>
<dbReference type="InterPro" id="IPR004654">
    <property type="entry name" value="ROK_glcA"/>
</dbReference>
<dbReference type="GO" id="GO:0005737">
    <property type="term" value="C:cytoplasm"/>
    <property type="evidence" value="ECO:0007669"/>
    <property type="project" value="InterPro"/>
</dbReference>
<accession>A0AA96FBI6</accession>
<dbReference type="NCBIfam" id="TIGR00744">
    <property type="entry name" value="ROK_glcA_fam"/>
    <property type="match status" value="1"/>
</dbReference>